<keyword evidence="2" id="KW-0378">Hydrolase</keyword>
<dbReference type="InterPro" id="IPR044150">
    <property type="entry name" value="HDAC_classIV"/>
</dbReference>
<gene>
    <name evidence="4" type="ORF">UABAM_03592</name>
</gene>
<dbReference type="GO" id="GO:0004407">
    <property type="term" value="F:histone deacetylase activity"/>
    <property type="evidence" value="ECO:0007669"/>
    <property type="project" value="InterPro"/>
</dbReference>
<organism evidence="4 5">
    <name type="scientific">Uabimicrobium amorphum</name>
    <dbReference type="NCBI Taxonomy" id="2596890"/>
    <lineage>
        <taxon>Bacteria</taxon>
        <taxon>Pseudomonadati</taxon>
        <taxon>Planctomycetota</taxon>
        <taxon>Candidatus Uabimicrobiia</taxon>
        <taxon>Candidatus Uabimicrobiales</taxon>
        <taxon>Candidatus Uabimicrobiaceae</taxon>
        <taxon>Candidatus Uabimicrobium</taxon>
    </lineage>
</organism>
<evidence type="ECO:0000259" key="3">
    <source>
        <dbReference type="Pfam" id="PF00850"/>
    </source>
</evidence>
<dbReference type="Gene3D" id="3.40.800.20">
    <property type="entry name" value="Histone deacetylase domain"/>
    <property type="match status" value="1"/>
</dbReference>
<dbReference type="InterPro" id="IPR023696">
    <property type="entry name" value="Ureohydrolase_dom_sf"/>
</dbReference>
<accession>A0A5S9INP4</accession>
<protein>
    <submittedName>
        <fullName evidence="4">Histone deacetylase</fullName>
    </submittedName>
</protein>
<dbReference type="Proteomes" id="UP000326354">
    <property type="component" value="Chromosome"/>
</dbReference>
<dbReference type="RefSeq" id="WP_151969343.1">
    <property type="nucleotide sequence ID" value="NZ_AP019860.1"/>
</dbReference>
<dbReference type="InterPro" id="IPR037138">
    <property type="entry name" value="His_deacetylse_dom_sf"/>
</dbReference>
<evidence type="ECO:0000256" key="2">
    <source>
        <dbReference type="ARBA" id="ARBA00022801"/>
    </source>
</evidence>
<reference evidence="4 5" key="1">
    <citation type="submission" date="2019-08" db="EMBL/GenBank/DDBJ databases">
        <title>Complete genome sequence of Candidatus Uab amorphum.</title>
        <authorList>
            <person name="Shiratori T."/>
            <person name="Suzuki S."/>
            <person name="Kakizawa Y."/>
            <person name="Ishida K."/>
        </authorList>
    </citation>
    <scope>NUCLEOTIDE SEQUENCE [LARGE SCALE GENOMIC DNA]</scope>
    <source>
        <strain evidence="4 5">SRT547</strain>
    </source>
</reference>
<dbReference type="PANTHER" id="PTHR10625">
    <property type="entry name" value="HISTONE DEACETYLASE HDAC1-RELATED"/>
    <property type="match status" value="1"/>
</dbReference>
<dbReference type="GO" id="GO:0040029">
    <property type="term" value="P:epigenetic regulation of gene expression"/>
    <property type="evidence" value="ECO:0007669"/>
    <property type="project" value="TreeGrafter"/>
</dbReference>
<dbReference type="InterPro" id="IPR000286">
    <property type="entry name" value="HDACs"/>
</dbReference>
<evidence type="ECO:0000313" key="5">
    <source>
        <dbReference type="Proteomes" id="UP000326354"/>
    </source>
</evidence>
<name>A0A5S9INP4_UABAM</name>
<dbReference type="SUPFAM" id="SSF52768">
    <property type="entry name" value="Arginase/deacetylase"/>
    <property type="match status" value="1"/>
</dbReference>
<dbReference type="GO" id="GO:0016787">
    <property type="term" value="F:hydrolase activity"/>
    <property type="evidence" value="ECO:0007669"/>
    <property type="project" value="UniProtKB-KW"/>
</dbReference>
<comment type="similarity">
    <text evidence="1">Belongs to the histone deacetylase family.</text>
</comment>
<dbReference type="Pfam" id="PF00850">
    <property type="entry name" value="Hist_deacetyl"/>
    <property type="match status" value="1"/>
</dbReference>
<dbReference type="CDD" id="cd09993">
    <property type="entry name" value="HDAC_classIV"/>
    <property type="match status" value="1"/>
</dbReference>
<dbReference type="PRINTS" id="PR01270">
    <property type="entry name" value="HDASUPER"/>
</dbReference>
<evidence type="ECO:0000256" key="1">
    <source>
        <dbReference type="ARBA" id="ARBA00005947"/>
    </source>
</evidence>
<dbReference type="PANTHER" id="PTHR10625:SF23">
    <property type="entry name" value="HISTONE DEACETYLASE 11"/>
    <property type="match status" value="1"/>
</dbReference>
<proteinExistence type="inferred from homology"/>
<keyword evidence="5" id="KW-1185">Reference proteome</keyword>
<sequence>MAQNIVYHPGYNVSFFGLEKLHKFPVDKFVRIQKTLQQNGFDKTRFLSPNFDEKLVFKHLTEKYIQKCSNSKWLAVCINLDFIKLFPYRLIKKYLCNPLLFASCGTVAAAFAACEHQRSVNVGGGYHHAWFDGGEGSCVYPDIPIAIQELREHKQIQRIAIIDLDAHQGNGTARAFPKDEDIFLVDIYNDIPFPSDLEAKKYTALDIPIKGKSSDDEYLGLITDRAFPAIEEFAPQALFFNAGTDIYEKDPLTEIQISADAIQKRDKMVFEFAKKINVPIIMTLSGGYHKDSAAIVAESIVENFRGKDS</sequence>
<evidence type="ECO:0000313" key="4">
    <source>
        <dbReference type="EMBL" id="BBM85229.1"/>
    </source>
</evidence>
<dbReference type="EMBL" id="AP019860">
    <property type="protein sequence ID" value="BBM85229.1"/>
    <property type="molecule type" value="Genomic_DNA"/>
</dbReference>
<dbReference type="AlphaFoldDB" id="A0A5S9INP4"/>
<feature type="domain" description="Histone deacetylase" evidence="3">
    <location>
        <begin position="29"/>
        <end position="302"/>
    </location>
</feature>
<dbReference type="KEGG" id="uam:UABAM_03592"/>
<dbReference type="OrthoDB" id="9808367at2"/>
<dbReference type="InterPro" id="IPR023801">
    <property type="entry name" value="His_deacetylse_dom"/>
</dbReference>